<sequence length="355" mass="38172">MKVWFVTPYREEPAMRIGVLTGGGDCPGLNAVIRAVVRKGVSVYGHEFVGFRDGWRGPLEGDTMPLDIGAVRGILPRGGTILGSSRTNPIKIEGGVDRIKENLASTGVDALIAIGGEDTLGVAKQLYDRQVKVVGVPKTIDNDLSGTDYTFGFDTAVNIATEAIDRLHTTAESHHRALICEVMGRHAGWIALHAGMAGGANVILIPEKPFDIDRVCEYVESRFRTRYSPIIVVAEGAHPIEGQMELQAGTLDAFGHVRLGGIGEVLAKEIEKRTGKEARTTVLGHIQRGGTPTAYDRVLATRFGLQAIDAAHEGDYGKMVALRGTDIVRVGLDEATAELKTVPVSRYSEAEVFFG</sequence>
<feature type="binding site" description="in other chain" evidence="9">
    <location>
        <begin position="285"/>
        <end position="288"/>
    </location>
    <ligand>
        <name>substrate</name>
        <note>ligand shared between dimeric partners</note>
    </ligand>
</feature>
<dbReference type="Gene3D" id="3.40.50.460">
    <property type="entry name" value="Phosphofructokinase domain"/>
    <property type="match status" value="1"/>
</dbReference>
<dbReference type="GO" id="GO:0016208">
    <property type="term" value="F:AMP binding"/>
    <property type="evidence" value="ECO:0007669"/>
    <property type="project" value="TreeGrafter"/>
</dbReference>
<evidence type="ECO:0000256" key="4">
    <source>
        <dbReference type="ARBA" id="ARBA00022679"/>
    </source>
</evidence>
<feature type="binding site" evidence="9">
    <location>
        <position position="117"/>
    </location>
    <ligand>
        <name>Mg(2+)</name>
        <dbReference type="ChEBI" id="CHEBI:18420"/>
        <note>catalytic</note>
    </ligand>
</feature>
<dbReference type="PIRSF" id="PIRSF000532">
    <property type="entry name" value="ATP_PFK_prok"/>
    <property type="match status" value="1"/>
</dbReference>
<dbReference type="Pfam" id="PF00365">
    <property type="entry name" value="PFK"/>
    <property type="match status" value="1"/>
</dbReference>
<comment type="cofactor">
    <cofactor evidence="1 9">
        <name>Mg(2+)</name>
        <dbReference type="ChEBI" id="CHEBI:18420"/>
    </cofactor>
</comment>
<dbReference type="AlphaFoldDB" id="A0A2T0MUR2"/>
<feature type="site" description="Important for catalytic activity; stabilizes the transition state when the phosphoryl donor is PPi" evidence="9">
    <location>
        <position position="138"/>
    </location>
</feature>
<evidence type="ECO:0000313" key="12">
    <source>
        <dbReference type="Proteomes" id="UP000238312"/>
    </source>
</evidence>
<comment type="caution">
    <text evidence="11">The sequence shown here is derived from an EMBL/GenBank/DDBJ whole genome shotgun (WGS) entry which is preliminary data.</text>
</comment>
<dbReference type="GO" id="GO:0070095">
    <property type="term" value="F:fructose-6-phosphate binding"/>
    <property type="evidence" value="ECO:0007669"/>
    <property type="project" value="TreeGrafter"/>
</dbReference>
<dbReference type="GO" id="GO:0047334">
    <property type="term" value="F:diphosphate-fructose-6-phosphate 1-phosphotransferase activity"/>
    <property type="evidence" value="ECO:0007669"/>
    <property type="project" value="UniProtKB-EC"/>
</dbReference>
<comment type="catalytic activity">
    <reaction evidence="9">
        <text>beta-D-fructose 6-phosphate + diphosphate = beta-D-fructose 1,6-bisphosphate + phosphate + H(+)</text>
        <dbReference type="Rhea" id="RHEA:13613"/>
        <dbReference type="ChEBI" id="CHEBI:15378"/>
        <dbReference type="ChEBI" id="CHEBI:32966"/>
        <dbReference type="ChEBI" id="CHEBI:33019"/>
        <dbReference type="ChEBI" id="CHEBI:43474"/>
        <dbReference type="ChEBI" id="CHEBI:57634"/>
        <dbReference type="EC" id="2.7.1.90"/>
    </reaction>
</comment>
<evidence type="ECO:0000256" key="5">
    <source>
        <dbReference type="ARBA" id="ARBA00022723"/>
    </source>
</evidence>
<dbReference type="GO" id="GO:0048029">
    <property type="term" value="F:monosaccharide binding"/>
    <property type="evidence" value="ECO:0007669"/>
    <property type="project" value="TreeGrafter"/>
</dbReference>
<dbReference type="HAMAP" id="MF_01976">
    <property type="entry name" value="Phosphofructokinase_III"/>
    <property type="match status" value="1"/>
</dbReference>
<keyword evidence="4 9" id="KW-0808">Transferase</keyword>
<organism evidence="11 12">
    <name type="scientific">Nonomuraea fuscirosea</name>
    <dbReference type="NCBI Taxonomy" id="1291556"/>
    <lineage>
        <taxon>Bacteria</taxon>
        <taxon>Bacillati</taxon>
        <taxon>Actinomycetota</taxon>
        <taxon>Actinomycetes</taxon>
        <taxon>Streptosporangiales</taxon>
        <taxon>Streptosporangiaceae</taxon>
        <taxon>Nonomuraea</taxon>
    </lineage>
</organism>
<evidence type="ECO:0000256" key="9">
    <source>
        <dbReference type="HAMAP-Rule" id="MF_01976"/>
    </source>
</evidence>
<feature type="site" description="Important for catalytic activity and substrate specificity; stabilizes the transition state when the phosphoryl donor is PPi; prevents ATP from binding by mimicking the alpha-phosphate group of ATP" evidence="9">
    <location>
        <position position="118"/>
    </location>
</feature>
<accession>A0A2T0MUR2</accession>
<dbReference type="InterPro" id="IPR012829">
    <property type="entry name" value="Phosphofructokinase_III"/>
</dbReference>
<comment type="pathway">
    <text evidence="2 9">Carbohydrate degradation; glycolysis; D-glyceraldehyde 3-phosphate and glycerone phosphate from D-glucose: step 3/4.</text>
</comment>
<dbReference type="EC" id="2.7.1.90" evidence="9"/>
<feature type="active site" description="Proton acceptor" evidence="9">
    <location>
        <position position="141"/>
    </location>
</feature>
<dbReference type="InterPro" id="IPR012003">
    <property type="entry name" value="ATP_PFK_prok-type"/>
</dbReference>
<feature type="binding site" evidence="9">
    <location>
        <position position="279"/>
    </location>
    <ligand>
        <name>substrate</name>
        <note>ligand shared between dimeric partners</note>
    </ligand>
</feature>
<evidence type="ECO:0000256" key="2">
    <source>
        <dbReference type="ARBA" id="ARBA00004679"/>
    </source>
</evidence>
<evidence type="ECO:0000313" key="11">
    <source>
        <dbReference type="EMBL" id="PRX62548.1"/>
    </source>
</evidence>
<feature type="binding site" evidence="9">
    <location>
        <position position="24"/>
    </location>
    <ligand>
        <name>diphosphate</name>
        <dbReference type="ChEBI" id="CHEBI:33019"/>
    </ligand>
</feature>
<name>A0A2T0MUR2_9ACTN</name>
<dbReference type="GO" id="GO:0042802">
    <property type="term" value="F:identical protein binding"/>
    <property type="evidence" value="ECO:0007669"/>
    <property type="project" value="TreeGrafter"/>
</dbReference>
<comment type="subunit">
    <text evidence="9">Homodimer or homotetramer.</text>
</comment>
<dbReference type="NCBIfam" id="TIGR02483">
    <property type="entry name" value="PFK_mixed"/>
    <property type="match status" value="1"/>
</dbReference>
<keyword evidence="12" id="KW-1185">Reference proteome</keyword>
<gene>
    <name evidence="9" type="primary">pfp</name>
    <name evidence="11" type="ORF">B0I32_11241</name>
</gene>
<dbReference type="NCBIfam" id="NF002872">
    <property type="entry name" value="PRK03202.1"/>
    <property type="match status" value="1"/>
</dbReference>
<keyword evidence="6 9" id="KW-0418">Kinase</keyword>
<dbReference type="InterPro" id="IPR015912">
    <property type="entry name" value="Phosphofructokinase_CS"/>
</dbReference>
<feature type="binding site" evidence="9">
    <location>
        <position position="176"/>
    </location>
    <ligand>
        <name>substrate</name>
        <note>ligand shared between dimeric partners</note>
    </ligand>
</feature>
<feature type="binding site" description="in other chain" evidence="9">
    <location>
        <begin position="139"/>
        <end position="141"/>
    </location>
    <ligand>
        <name>substrate</name>
        <note>ligand shared between dimeric partners</note>
    </ligand>
</feature>
<dbReference type="Proteomes" id="UP000238312">
    <property type="component" value="Unassembled WGS sequence"/>
</dbReference>
<dbReference type="InterPro" id="IPR035966">
    <property type="entry name" value="PKF_sf"/>
</dbReference>
<dbReference type="PANTHER" id="PTHR13697">
    <property type="entry name" value="PHOSPHOFRUCTOKINASE"/>
    <property type="match status" value="1"/>
</dbReference>
<dbReference type="InterPro" id="IPR000023">
    <property type="entry name" value="Phosphofructokinase_dom"/>
</dbReference>
<evidence type="ECO:0000256" key="1">
    <source>
        <dbReference type="ARBA" id="ARBA00001946"/>
    </source>
</evidence>
<dbReference type="PRINTS" id="PR00476">
    <property type="entry name" value="PHFRCTKINASE"/>
</dbReference>
<comment type="caution">
    <text evidence="9">Lacks conserved residue(s) required for the propagation of feature annotation.</text>
</comment>
<keyword evidence="3 9" id="KW-0963">Cytoplasm</keyword>
<feature type="binding site" description="in other chain" evidence="9">
    <location>
        <position position="235"/>
    </location>
    <ligand>
        <name>substrate</name>
        <note>ligand shared between dimeric partners</note>
    </ligand>
</feature>
<dbReference type="GO" id="GO:0005945">
    <property type="term" value="C:6-phosphofructokinase complex"/>
    <property type="evidence" value="ECO:0007669"/>
    <property type="project" value="TreeGrafter"/>
</dbReference>
<evidence type="ECO:0000256" key="7">
    <source>
        <dbReference type="ARBA" id="ARBA00022842"/>
    </source>
</evidence>
<dbReference type="PROSITE" id="PS00433">
    <property type="entry name" value="PHOSPHOFRUCTOKINASE"/>
    <property type="match status" value="1"/>
</dbReference>
<reference evidence="11 12" key="1">
    <citation type="submission" date="2018-03" db="EMBL/GenBank/DDBJ databases">
        <title>Genomic Encyclopedia of Type Strains, Phase III (KMG-III): the genomes of soil and plant-associated and newly described type strains.</title>
        <authorList>
            <person name="Whitman W."/>
        </authorList>
    </citation>
    <scope>NUCLEOTIDE SEQUENCE [LARGE SCALE GENOMIC DNA]</scope>
    <source>
        <strain evidence="11 12">CGMCC 4.7104</strain>
    </source>
</reference>
<feature type="binding site" description="in other chain" evidence="9">
    <location>
        <begin position="183"/>
        <end position="185"/>
    </location>
    <ligand>
        <name>substrate</name>
        <note>ligand shared between dimeric partners</note>
    </ligand>
</feature>
<dbReference type="GO" id="GO:0006002">
    <property type="term" value="P:fructose 6-phosphate metabolic process"/>
    <property type="evidence" value="ECO:0007669"/>
    <property type="project" value="InterPro"/>
</dbReference>
<feature type="domain" description="Phosphofructokinase" evidence="10">
    <location>
        <begin position="16"/>
        <end position="310"/>
    </location>
</feature>
<dbReference type="PANTHER" id="PTHR13697:SF52">
    <property type="entry name" value="ATP-DEPENDENT 6-PHOSPHOFRUCTOKINASE 3"/>
    <property type="match status" value="1"/>
</dbReference>
<keyword evidence="7 9" id="KW-0460">Magnesium</keyword>
<evidence type="ECO:0000256" key="6">
    <source>
        <dbReference type="ARBA" id="ARBA00022777"/>
    </source>
</evidence>
<dbReference type="UniPathway" id="UPA00109">
    <property type="reaction ID" value="UER00182"/>
</dbReference>
<dbReference type="Gene3D" id="3.40.50.450">
    <property type="match status" value="1"/>
</dbReference>
<dbReference type="InterPro" id="IPR022953">
    <property type="entry name" value="ATP_PFK"/>
</dbReference>
<dbReference type="SUPFAM" id="SSF53784">
    <property type="entry name" value="Phosphofructokinase"/>
    <property type="match status" value="1"/>
</dbReference>
<dbReference type="EMBL" id="PVNG01000012">
    <property type="protein sequence ID" value="PRX62548.1"/>
    <property type="molecule type" value="Genomic_DNA"/>
</dbReference>
<comment type="similarity">
    <text evidence="9">Belongs to the phosphofructokinase type A (PFKA) family. Mixed-substrate PFK group III subfamily.</text>
</comment>
<dbReference type="GO" id="GO:0003872">
    <property type="term" value="F:6-phosphofructokinase activity"/>
    <property type="evidence" value="ECO:0007669"/>
    <property type="project" value="UniProtKB-UniRule"/>
</dbReference>
<evidence type="ECO:0000259" key="10">
    <source>
        <dbReference type="Pfam" id="PF00365"/>
    </source>
</evidence>
<keyword evidence="5 9" id="KW-0479">Metal-binding</keyword>
<comment type="subcellular location">
    <subcellularLocation>
        <location evidence="9">Cytoplasm</location>
    </subcellularLocation>
</comment>
<comment type="activity regulation">
    <text evidence="9">Non-allosteric.</text>
</comment>
<keyword evidence="8 9" id="KW-0324">Glycolysis</keyword>
<dbReference type="GO" id="GO:0046872">
    <property type="term" value="F:metal ion binding"/>
    <property type="evidence" value="ECO:0007669"/>
    <property type="project" value="UniProtKB-KW"/>
</dbReference>
<comment type="function">
    <text evidence="9">Catalyzes the phosphorylation of D-fructose 6-phosphate, the first committing step of glycolysis. Uses inorganic phosphate (PPi) as phosphoryl donor instead of ATP like common ATP-dependent phosphofructokinases (ATP-PFKs), which renders the reaction reversible, and can thus function both in glycolysis and gluconeogenesis. Consistently, PPi-PFK can replace the enzymes of both the forward (ATP-PFK) and reverse (fructose-bisphosphatase (FBPase)) reactions.</text>
</comment>
<proteinExistence type="inferred from homology"/>
<protein>
    <recommendedName>
        <fullName evidence="9">Pyrophosphate--fructose 6-phosphate 1-phosphotransferase</fullName>
        <ecNumber evidence="9">2.7.1.90</ecNumber>
    </recommendedName>
    <alternativeName>
        <fullName evidence="9">6-phosphofructokinase, pyrophosphate dependent</fullName>
    </alternativeName>
    <alternativeName>
        <fullName evidence="9">PPi-dependent phosphofructokinase</fullName>
        <shortName evidence="9">PPi-PFK</shortName>
    </alternativeName>
    <alternativeName>
        <fullName evidence="9">Pyrophosphate-dependent 6-phosphofructose-1-kinase</fullName>
    </alternativeName>
</protein>
<evidence type="ECO:0000256" key="8">
    <source>
        <dbReference type="ARBA" id="ARBA00023152"/>
    </source>
</evidence>
<dbReference type="GO" id="GO:0005524">
    <property type="term" value="F:ATP binding"/>
    <property type="evidence" value="ECO:0007669"/>
    <property type="project" value="InterPro"/>
</dbReference>
<evidence type="ECO:0000256" key="3">
    <source>
        <dbReference type="ARBA" id="ARBA00022490"/>
    </source>
</evidence>
<dbReference type="GO" id="GO:0030388">
    <property type="term" value="P:fructose 1,6-bisphosphate metabolic process"/>
    <property type="evidence" value="ECO:0007669"/>
    <property type="project" value="TreeGrafter"/>
</dbReference>
<dbReference type="GO" id="GO:0061621">
    <property type="term" value="P:canonical glycolysis"/>
    <property type="evidence" value="ECO:0007669"/>
    <property type="project" value="TreeGrafter"/>
</dbReference>